<accession>T2G7V5</accession>
<dbReference type="SUPFAM" id="SSF46785">
    <property type="entry name" value="Winged helix' DNA-binding domain"/>
    <property type="match status" value="1"/>
</dbReference>
<dbReference type="InterPro" id="IPR000847">
    <property type="entry name" value="LysR_HTH_N"/>
</dbReference>
<evidence type="ECO:0000259" key="1">
    <source>
        <dbReference type="Pfam" id="PF00126"/>
    </source>
</evidence>
<protein>
    <submittedName>
        <fullName evidence="2">Putative ModE family transcriptional regulator</fullName>
    </submittedName>
</protein>
<dbReference type="STRING" id="1121448.DGI_0756"/>
<evidence type="ECO:0000313" key="2">
    <source>
        <dbReference type="EMBL" id="AGW12655.1"/>
    </source>
</evidence>
<dbReference type="OrthoDB" id="9800709at2"/>
<dbReference type="EMBL" id="CP006585">
    <property type="protein sequence ID" value="AGW12655.1"/>
    <property type="molecule type" value="Genomic_DNA"/>
</dbReference>
<dbReference type="InterPro" id="IPR036388">
    <property type="entry name" value="WH-like_DNA-bd_sf"/>
</dbReference>
<feature type="domain" description="HTH lysR-type" evidence="1">
    <location>
        <begin position="40"/>
        <end position="96"/>
    </location>
</feature>
<dbReference type="PANTHER" id="PTHR30432">
    <property type="entry name" value="TRANSCRIPTIONAL REGULATOR MODE"/>
    <property type="match status" value="1"/>
</dbReference>
<dbReference type="InterPro" id="IPR051815">
    <property type="entry name" value="Molybdate_resp_trans_reg"/>
</dbReference>
<evidence type="ECO:0000313" key="3">
    <source>
        <dbReference type="Proteomes" id="UP000016587"/>
    </source>
</evidence>
<gene>
    <name evidence="2" type="ORF">DGI_0756</name>
</gene>
<name>T2G7V5_MEGG1</name>
<dbReference type="KEGG" id="dgg:DGI_0756"/>
<organism evidence="2 3">
    <name type="scientific">Megalodesulfovibrio gigas (strain ATCC 19364 / DSM 1382 / NCIMB 9332 / VKM B-1759)</name>
    <name type="common">Desulfovibrio gigas</name>
    <dbReference type="NCBI Taxonomy" id="1121448"/>
    <lineage>
        <taxon>Bacteria</taxon>
        <taxon>Pseudomonadati</taxon>
        <taxon>Thermodesulfobacteriota</taxon>
        <taxon>Desulfovibrionia</taxon>
        <taxon>Desulfovibrionales</taxon>
        <taxon>Desulfovibrionaceae</taxon>
        <taxon>Megalodesulfovibrio</taxon>
    </lineage>
</organism>
<dbReference type="eggNOG" id="COG2005">
    <property type="taxonomic scope" value="Bacteria"/>
</dbReference>
<dbReference type="AlphaFoldDB" id="T2G7V5"/>
<dbReference type="PANTHER" id="PTHR30432:SF1">
    <property type="entry name" value="DNA-BINDING TRANSCRIPTIONAL DUAL REGULATOR MODE"/>
    <property type="match status" value="1"/>
</dbReference>
<dbReference type="RefSeq" id="WP_021759339.1">
    <property type="nucleotide sequence ID" value="NC_022444.1"/>
</dbReference>
<dbReference type="Pfam" id="PF00126">
    <property type="entry name" value="HTH_1"/>
    <property type="match status" value="1"/>
</dbReference>
<dbReference type="HOGENOM" id="CLU_125440_2_0_7"/>
<dbReference type="Proteomes" id="UP000016587">
    <property type="component" value="Chromosome"/>
</dbReference>
<reference evidence="2 3" key="1">
    <citation type="journal article" date="2013" name="J. Bacteriol.">
        <title>Roles of HynAB and Ech, the only two hydrogenases found in the model sulfate reducer Desulfovibrio gigas.</title>
        <authorList>
            <person name="Morais-Silva F.O."/>
            <person name="Santos C.I."/>
            <person name="Rodrigues R."/>
            <person name="Pereira I.A."/>
            <person name="Rodrigues-Pousada C."/>
        </authorList>
    </citation>
    <scope>NUCLEOTIDE SEQUENCE [LARGE SCALE GENOMIC DNA]</scope>
    <source>
        <strain evidence="3">ATCC 19364 / DSM 1382 / NCIMB 9332 / VKM B-1759</strain>
    </source>
</reference>
<dbReference type="GO" id="GO:0003700">
    <property type="term" value="F:DNA-binding transcription factor activity"/>
    <property type="evidence" value="ECO:0007669"/>
    <property type="project" value="InterPro"/>
</dbReference>
<proteinExistence type="predicted"/>
<dbReference type="Gene3D" id="1.10.10.10">
    <property type="entry name" value="Winged helix-like DNA-binding domain superfamily/Winged helix DNA-binding domain"/>
    <property type="match status" value="1"/>
</dbReference>
<dbReference type="PATRIC" id="fig|1121448.10.peg.760"/>
<keyword evidence="3" id="KW-1185">Reference proteome</keyword>
<reference evidence="3" key="2">
    <citation type="submission" date="2013-07" db="EMBL/GenBank/DDBJ databases">
        <authorList>
            <person name="Morais-Silva F.O."/>
            <person name="Rezende A.M."/>
            <person name="Pimentel C."/>
            <person name="Resende D.M."/>
            <person name="Santos C.I."/>
            <person name="Clemente C."/>
            <person name="de Oliveira L.M."/>
            <person name="da Silva S.M."/>
            <person name="Costa D.A."/>
            <person name="Varela-Raposo A."/>
            <person name="Horacio E.C.A."/>
            <person name="Matos M."/>
            <person name="Flores O."/>
            <person name="Ruiz J.C."/>
            <person name="Rodrigues-Pousada C."/>
        </authorList>
    </citation>
    <scope>NUCLEOTIDE SEQUENCE [LARGE SCALE GENOMIC DNA]</scope>
    <source>
        <strain evidence="3">ATCC 19364 / DSM 1382 / NCIMB 9332 / VKM B-1759</strain>
    </source>
</reference>
<dbReference type="InterPro" id="IPR036390">
    <property type="entry name" value="WH_DNA-bd_sf"/>
</dbReference>
<sequence>MESNTPPGDHPGNLAMHFRAHVWLERDGTVLLGPGRALLLERIDQMGSLRKASQSMSMSYRAAWGKIKKTEALLGQAVVEKTGHDRSGYSLTPYGKQVLALFLAVQRHVNLEAASKAQALEALETLGVMEPHHLDPVQD</sequence>